<sequence>MLTKKAKYALKALAHLANYRPGDSVGVRDIAIAENIPKKFLDTILCELRTAGFVESKMGKHGGYTLARPATDISVGDVVRVIDGTLAPISCASRSRFRACDDCRDPEHCATRLIMLDAKIALAKVLDNFNIAGMRAVSAAADGPFMWHI</sequence>
<name>A0AA48M181_9ZZZZ</name>
<dbReference type="NCBIfam" id="TIGR00738">
    <property type="entry name" value="rrf2_super"/>
    <property type="match status" value="1"/>
</dbReference>
<dbReference type="GO" id="GO:0005829">
    <property type="term" value="C:cytosol"/>
    <property type="evidence" value="ECO:0007669"/>
    <property type="project" value="TreeGrafter"/>
</dbReference>
<reference evidence="2" key="1">
    <citation type="submission" date="2023-07" db="EMBL/GenBank/DDBJ databases">
        <authorList>
            <person name="Pelsma A.J. K."/>
        </authorList>
    </citation>
    <scope>NUCLEOTIDE SEQUENCE</scope>
</reference>
<dbReference type="GO" id="GO:0003677">
    <property type="term" value="F:DNA binding"/>
    <property type="evidence" value="ECO:0007669"/>
    <property type="project" value="UniProtKB-KW"/>
</dbReference>
<dbReference type="EMBL" id="OY288114">
    <property type="protein sequence ID" value="CAJ0873311.1"/>
    <property type="molecule type" value="Genomic_DNA"/>
</dbReference>
<dbReference type="GO" id="GO:0003700">
    <property type="term" value="F:DNA-binding transcription factor activity"/>
    <property type="evidence" value="ECO:0007669"/>
    <property type="project" value="TreeGrafter"/>
</dbReference>
<keyword evidence="1" id="KW-0238">DNA-binding</keyword>
<dbReference type="Gene3D" id="1.10.10.10">
    <property type="entry name" value="Winged helix-like DNA-binding domain superfamily/Winged helix DNA-binding domain"/>
    <property type="match status" value="1"/>
</dbReference>
<dbReference type="InterPro" id="IPR036388">
    <property type="entry name" value="WH-like_DNA-bd_sf"/>
</dbReference>
<evidence type="ECO:0000313" key="2">
    <source>
        <dbReference type="EMBL" id="CAJ0873311.1"/>
    </source>
</evidence>
<protein>
    <recommendedName>
        <fullName evidence="3">Rrf2 family transcriptional regulator</fullName>
    </recommendedName>
</protein>
<dbReference type="InterPro" id="IPR000944">
    <property type="entry name" value="Tscrpt_reg_Rrf2"/>
</dbReference>
<dbReference type="AlphaFoldDB" id="A0AA48M181"/>
<dbReference type="InterPro" id="IPR036390">
    <property type="entry name" value="WH_DNA-bd_sf"/>
</dbReference>
<dbReference type="SUPFAM" id="SSF46785">
    <property type="entry name" value="Winged helix' DNA-binding domain"/>
    <property type="match status" value="1"/>
</dbReference>
<dbReference type="Pfam" id="PF02082">
    <property type="entry name" value="Rrf2"/>
    <property type="match status" value="1"/>
</dbReference>
<evidence type="ECO:0008006" key="3">
    <source>
        <dbReference type="Google" id="ProtNLM"/>
    </source>
</evidence>
<gene>
    <name evidence="2" type="ORF">AMST5_02498</name>
</gene>
<accession>A0AA48M181</accession>
<dbReference type="PANTHER" id="PTHR33221">
    <property type="entry name" value="WINGED HELIX-TURN-HELIX TRANSCRIPTIONAL REGULATOR, RRF2 FAMILY"/>
    <property type="match status" value="1"/>
</dbReference>
<dbReference type="PROSITE" id="PS51197">
    <property type="entry name" value="HTH_RRF2_2"/>
    <property type="match status" value="1"/>
</dbReference>
<proteinExistence type="predicted"/>
<evidence type="ECO:0000256" key="1">
    <source>
        <dbReference type="ARBA" id="ARBA00023125"/>
    </source>
</evidence>
<organism evidence="2">
    <name type="scientific">freshwater sediment metagenome</name>
    <dbReference type="NCBI Taxonomy" id="556182"/>
    <lineage>
        <taxon>unclassified sequences</taxon>
        <taxon>metagenomes</taxon>
        <taxon>ecological metagenomes</taxon>
    </lineage>
</organism>
<dbReference type="PANTHER" id="PTHR33221:SF5">
    <property type="entry name" value="HTH-TYPE TRANSCRIPTIONAL REGULATOR ISCR"/>
    <property type="match status" value="1"/>
</dbReference>